<dbReference type="EMBL" id="JANKHO010001632">
    <property type="protein sequence ID" value="KAJ3500287.1"/>
    <property type="molecule type" value="Genomic_DNA"/>
</dbReference>
<evidence type="ECO:0000313" key="2">
    <source>
        <dbReference type="Proteomes" id="UP001148786"/>
    </source>
</evidence>
<organism evidence="1 2">
    <name type="scientific">Agrocybe chaxingu</name>
    <dbReference type="NCBI Taxonomy" id="84603"/>
    <lineage>
        <taxon>Eukaryota</taxon>
        <taxon>Fungi</taxon>
        <taxon>Dikarya</taxon>
        <taxon>Basidiomycota</taxon>
        <taxon>Agaricomycotina</taxon>
        <taxon>Agaricomycetes</taxon>
        <taxon>Agaricomycetidae</taxon>
        <taxon>Agaricales</taxon>
        <taxon>Agaricineae</taxon>
        <taxon>Strophariaceae</taxon>
        <taxon>Agrocybe</taxon>
    </lineage>
</organism>
<comment type="caution">
    <text evidence="1">The sequence shown here is derived from an EMBL/GenBank/DDBJ whole genome shotgun (WGS) entry which is preliminary data.</text>
</comment>
<evidence type="ECO:0000313" key="1">
    <source>
        <dbReference type="EMBL" id="KAJ3500287.1"/>
    </source>
</evidence>
<sequence length="169" mass="18765">MVDFQDSDSEDVDMAYEETIGVPVDVPPTLRPSEPPALIHQEPEEPIIFEQEESPIDQLMEAPTPYRPTNVKSLGELDYLVHNVIQHLDFHVEHFSNFCAAKEAQRLDNYRSGKAGDNPTPSFQDDWIEKSLFVSLPCDVVKQPSEAAAPSVATALARNRLRAGAGTGY</sequence>
<dbReference type="Proteomes" id="UP001148786">
    <property type="component" value="Unassembled WGS sequence"/>
</dbReference>
<gene>
    <name evidence="1" type="ORF">NLJ89_g9866</name>
</gene>
<reference evidence="1" key="1">
    <citation type="submission" date="2022-07" db="EMBL/GenBank/DDBJ databases">
        <title>Genome Sequence of Agrocybe chaxingu.</title>
        <authorList>
            <person name="Buettner E."/>
        </authorList>
    </citation>
    <scope>NUCLEOTIDE SEQUENCE</scope>
    <source>
        <strain evidence="1">MP-N11</strain>
    </source>
</reference>
<dbReference type="OrthoDB" id="3208495at2759"/>
<keyword evidence="2" id="KW-1185">Reference proteome</keyword>
<dbReference type="AlphaFoldDB" id="A0A9W8JSS5"/>
<protein>
    <submittedName>
        <fullName evidence="1">Uncharacterized protein</fullName>
    </submittedName>
</protein>
<accession>A0A9W8JSS5</accession>
<name>A0A9W8JSS5_9AGAR</name>
<proteinExistence type="predicted"/>